<proteinExistence type="predicted"/>
<evidence type="ECO:0000313" key="1">
    <source>
        <dbReference type="EMBL" id="MBB5075864.1"/>
    </source>
</evidence>
<dbReference type="Proteomes" id="UP000568380">
    <property type="component" value="Unassembled WGS sequence"/>
</dbReference>
<organism evidence="1 2">
    <name type="scientific">Nonomuraea endophytica</name>
    <dbReference type="NCBI Taxonomy" id="714136"/>
    <lineage>
        <taxon>Bacteria</taxon>
        <taxon>Bacillati</taxon>
        <taxon>Actinomycetota</taxon>
        <taxon>Actinomycetes</taxon>
        <taxon>Streptosporangiales</taxon>
        <taxon>Streptosporangiaceae</taxon>
        <taxon>Nonomuraea</taxon>
    </lineage>
</organism>
<evidence type="ECO:0000313" key="2">
    <source>
        <dbReference type="Proteomes" id="UP000568380"/>
    </source>
</evidence>
<dbReference type="RefSeq" id="WP_246508359.1">
    <property type="nucleotide sequence ID" value="NZ_JACHIN010000001.1"/>
</dbReference>
<accession>A0A7W8EDS6</accession>
<name>A0A7W8EDS6_9ACTN</name>
<sequence length="62" mass="6775">MPEQLLEHDWAREYAKKPGVHVVTSLRALLEVVEDLIADLNADPDSLPDAPALASMIHAVSD</sequence>
<dbReference type="EMBL" id="JACHIN010000001">
    <property type="protein sequence ID" value="MBB5075864.1"/>
    <property type="molecule type" value="Genomic_DNA"/>
</dbReference>
<keyword evidence="2" id="KW-1185">Reference proteome</keyword>
<gene>
    <name evidence="1" type="ORF">HNR40_001310</name>
</gene>
<protein>
    <submittedName>
        <fullName evidence="1">Uncharacterized protein</fullName>
    </submittedName>
</protein>
<comment type="caution">
    <text evidence="1">The sequence shown here is derived from an EMBL/GenBank/DDBJ whole genome shotgun (WGS) entry which is preliminary data.</text>
</comment>
<reference evidence="1 2" key="1">
    <citation type="submission" date="2020-08" db="EMBL/GenBank/DDBJ databases">
        <title>Genomic Encyclopedia of Type Strains, Phase IV (KMG-IV): sequencing the most valuable type-strain genomes for metagenomic binning, comparative biology and taxonomic classification.</title>
        <authorList>
            <person name="Goeker M."/>
        </authorList>
    </citation>
    <scope>NUCLEOTIDE SEQUENCE [LARGE SCALE GENOMIC DNA]</scope>
    <source>
        <strain evidence="1 2">DSM 45385</strain>
    </source>
</reference>
<dbReference type="AlphaFoldDB" id="A0A7W8EDS6"/>